<gene>
    <name evidence="1" type="ORF">FJ651_03485</name>
</gene>
<evidence type="ECO:0000313" key="1">
    <source>
        <dbReference type="EMBL" id="TPV35993.1"/>
    </source>
</evidence>
<dbReference type="SUPFAM" id="SSF49265">
    <property type="entry name" value="Fibronectin type III"/>
    <property type="match status" value="1"/>
</dbReference>
<dbReference type="AlphaFoldDB" id="A0A506PQ54"/>
<dbReference type="EMBL" id="VHIQ01000001">
    <property type="protein sequence ID" value="TPV35993.1"/>
    <property type="molecule type" value="Genomic_DNA"/>
</dbReference>
<name>A0A506PQ54_9FLAO</name>
<reference evidence="1 2" key="1">
    <citation type="submission" date="2019-06" db="EMBL/GenBank/DDBJ databases">
        <title>Flavobacteriaceae Paucihalobacterium erythroidium CWB-1, complete genome.</title>
        <authorList>
            <person name="Wu S."/>
        </authorList>
    </citation>
    <scope>NUCLEOTIDE SEQUENCE [LARGE SCALE GENOMIC DNA]</scope>
    <source>
        <strain evidence="1 2">CWB-1</strain>
    </source>
</reference>
<dbReference type="InterPro" id="IPR013783">
    <property type="entry name" value="Ig-like_fold"/>
</dbReference>
<comment type="caution">
    <text evidence="1">The sequence shown here is derived from an EMBL/GenBank/DDBJ whole genome shotgun (WGS) entry which is preliminary data.</text>
</comment>
<dbReference type="Gene3D" id="2.60.40.10">
    <property type="entry name" value="Immunoglobulins"/>
    <property type="match status" value="1"/>
</dbReference>
<dbReference type="Proteomes" id="UP000317332">
    <property type="component" value="Unassembled WGS sequence"/>
</dbReference>
<proteinExistence type="predicted"/>
<evidence type="ECO:0000313" key="2">
    <source>
        <dbReference type="Proteomes" id="UP000317332"/>
    </source>
</evidence>
<organism evidence="1 2">
    <name type="scientific">Paucihalobacter ruber</name>
    <dbReference type="NCBI Taxonomy" id="2567861"/>
    <lineage>
        <taxon>Bacteria</taxon>
        <taxon>Pseudomonadati</taxon>
        <taxon>Bacteroidota</taxon>
        <taxon>Flavobacteriia</taxon>
        <taxon>Flavobacteriales</taxon>
        <taxon>Flavobacteriaceae</taxon>
        <taxon>Paucihalobacter</taxon>
    </lineage>
</organism>
<accession>A0A506PQ54</accession>
<dbReference type="OrthoDB" id="1121506at2"/>
<protein>
    <submittedName>
        <fullName evidence="1">Uncharacterized protein</fullName>
    </submittedName>
</protein>
<dbReference type="InterPro" id="IPR036116">
    <property type="entry name" value="FN3_sf"/>
</dbReference>
<keyword evidence="2" id="KW-1185">Reference proteome</keyword>
<sequence length="120" mass="13834">MRMISFLAIIFIISISGCEDLIEEVDISNETVMVLAPVNQVVLNSGDVLFTWEAVEQANRYHLQIAVPNFENAQQILADTNVVATHFFKNLEPNQYQWRIRAENSTYFTNYTLLNFSIEE</sequence>
<dbReference type="PROSITE" id="PS51257">
    <property type="entry name" value="PROKAR_LIPOPROTEIN"/>
    <property type="match status" value="1"/>
</dbReference>
<dbReference type="RefSeq" id="WP_140989003.1">
    <property type="nucleotide sequence ID" value="NZ_VHIQ01000001.1"/>
</dbReference>